<evidence type="ECO:0000256" key="5">
    <source>
        <dbReference type="ARBA" id="ARBA00022475"/>
    </source>
</evidence>
<proteinExistence type="inferred from homology"/>
<evidence type="ECO:0000256" key="2">
    <source>
        <dbReference type="ARBA" id="ARBA00004533"/>
    </source>
</evidence>
<dbReference type="Proteomes" id="UP001589619">
    <property type="component" value="Unassembled WGS sequence"/>
</dbReference>
<protein>
    <submittedName>
        <fullName evidence="12">ABC transporter substrate-binding protein</fullName>
    </submittedName>
</protein>
<dbReference type="SUPFAM" id="SSF53850">
    <property type="entry name" value="Periplasmic binding protein-like II"/>
    <property type="match status" value="1"/>
</dbReference>
<dbReference type="RefSeq" id="WP_344905893.1">
    <property type="nucleotide sequence ID" value="NZ_BAAAYO010000002.1"/>
</dbReference>
<keyword evidence="4" id="KW-0813">Transport</keyword>
<evidence type="ECO:0000256" key="6">
    <source>
        <dbReference type="ARBA" id="ARBA00022519"/>
    </source>
</evidence>
<evidence type="ECO:0000256" key="10">
    <source>
        <dbReference type="SAM" id="SignalP"/>
    </source>
</evidence>
<dbReference type="EMBL" id="JBHMAG010000004">
    <property type="protein sequence ID" value="MFB9751101.1"/>
    <property type="molecule type" value="Genomic_DNA"/>
</dbReference>
<sequence>MLQRFSKKAKSARFLAVTAIAAMMLVATACGGGNGAKQGASGTPEPTKPAVEKKDTKSLTVGYLNVMDDAQAMLAYDAKLYEKHGLNVKLQPFESGTDLIKAMVGNQVDAGVLGFSNAVAWTAKGAGLKVVGGAQLGFHSLIVRNDSGIKTVEDLKGKKLASQKQGSTADIVLNGVTFAQAKLTNKDVQMVYAEPAQAIQSLAGGAVDAAFVFEPYSRMAQLTSPVTQIYEIGKVWPFPCMVVIATDDILKKDREAVNRMLDAQKEAIELLQKDPQKSAEYITARFIQGDSFKTQNGEVKATSVIKDSIASQTFNWEITPDQVKRMQEIADIMIDQKALDKPVKVEEIIDLTWQKQQQAKK</sequence>
<comment type="subcellular location">
    <subcellularLocation>
        <location evidence="2">Cell inner membrane</location>
    </subcellularLocation>
    <subcellularLocation>
        <location evidence="1">Periplasm</location>
    </subcellularLocation>
</comment>
<evidence type="ECO:0000313" key="12">
    <source>
        <dbReference type="EMBL" id="MFB9751101.1"/>
    </source>
</evidence>
<accession>A0ABV5VSX9</accession>
<keyword evidence="6" id="KW-0997">Cell inner membrane</keyword>
<dbReference type="InterPro" id="IPR001638">
    <property type="entry name" value="Solute-binding_3/MltF_N"/>
</dbReference>
<dbReference type="SMART" id="SM00062">
    <property type="entry name" value="PBPb"/>
    <property type="match status" value="1"/>
</dbReference>
<dbReference type="Gene3D" id="3.40.190.10">
    <property type="entry name" value="Periplasmic binding protein-like II"/>
    <property type="match status" value="2"/>
</dbReference>
<dbReference type="Pfam" id="PF13379">
    <property type="entry name" value="NMT1_2"/>
    <property type="match status" value="1"/>
</dbReference>
<feature type="domain" description="Solute-binding protein family 3/N-terminal" evidence="11">
    <location>
        <begin position="58"/>
        <end position="290"/>
    </location>
</feature>
<evidence type="ECO:0000256" key="9">
    <source>
        <dbReference type="SAM" id="MobiDB-lite"/>
    </source>
</evidence>
<comment type="caution">
    <text evidence="12">The sequence shown here is derived from an EMBL/GenBank/DDBJ whole genome shotgun (WGS) entry which is preliminary data.</text>
</comment>
<evidence type="ECO:0000256" key="4">
    <source>
        <dbReference type="ARBA" id="ARBA00022448"/>
    </source>
</evidence>
<evidence type="ECO:0000313" key="13">
    <source>
        <dbReference type="Proteomes" id="UP001589619"/>
    </source>
</evidence>
<name>A0ABV5VSX9_9BACL</name>
<dbReference type="InterPro" id="IPR044527">
    <property type="entry name" value="NrtA/CpmA_ABC-bd_dom"/>
</dbReference>
<evidence type="ECO:0000256" key="1">
    <source>
        <dbReference type="ARBA" id="ARBA00004418"/>
    </source>
</evidence>
<dbReference type="PROSITE" id="PS51257">
    <property type="entry name" value="PROKAR_LIPOPROTEIN"/>
    <property type="match status" value="1"/>
</dbReference>
<evidence type="ECO:0000256" key="8">
    <source>
        <dbReference type="ARBA" id="ARBA00023136"/>
    </source>
</evidence>
<gene>
    <name evidence="12" type="ORF">ACFFNY_05900</name>
</gene>
<dbReference type="CDD" id="cd13553">
    <property type="entry name" value="PBP2_NrtA_CpmA_like"/>
    <property type="match status" value="1"/>
</dbReference>
<feature type="chain" id="PRO_5045336630" evidence="10">
    <location>
        <begin position="30"/>
        <end position="361"/>
    </location>
</feature>
<dbReference type="PANTHER" id="PTHR30024:SF47">
    <property type="entry name" value="TAURINE-BINDING PERIPLASMIC PROTEIN"/>
    <property type="match status" value="1"/>
</dbReference>
<feature type="signal peptide" evidence="10">
    <location>
        <begin position="1"/>
        <end position="29"/>
    </location>
</feature>
<keyword evidence="8" id="KW-0472">Membrane</keyword>
<keyword evidence="5" id="KW-1003">Cell membrane</keyword>
<evidence type="ECO:0000259" key="11">
    <source>
        <dbReference type="SMART" id="SM00062"/>
    </source>
</evidence>
<comment type="similarity">
    <text evidence="3">Belongs to the bacterial solute-binding protein SsuA/TauA family.</text>
</comment>
<evidence type="ECO:0000256" key="3">
    <source>
        <dbReference type="ARBA" id="ARBA00010742"/>
    </source>
</evidence>
<evidence type="ECO:0000256" key="7">
    <source>
        <dbReference type="ARBA" id="ARBA00022729"/>
    </source>
</evidence>
<dbReference type="PANTHER" id="PTHR30024">
    <property type="entry name" value="ALIPHATIC SULFONATES-BINDING PROTEIN-RELATED"/>
    <property type="match status" value="1"/>
</dbReference>
<keyword evidence="13" id="KW-1185">Reference proteome</keyword>
<reference evidence="12 13" key="1">
    <citation type="submission" date="2024-09" db="EMBL/GenBank/DDBJ databases">
        <authorList>
            <person name="Sun Q."/>
            <person name="Mori K."/>
        </authorList>
    </citation>
    <scope>NUCLEOTIDE SEQUENCE [LARGE SCALE GENOMIC DNA]</scope>
    <source>
        <strain evidence="12 13">JCM 12520</strain>
    </source>
</reference>
<organism evidence="12 13">
    <name type="scientific">Paenibacillus hodogayensis</name>
    <dbReference type="NCBI Taxonomy" id="279208"/>
    <lineage>
        <taxon>Bacteria</taxon>
        <taxon>Bacillati</taxon>
        <taxon>Bacillota</taxon>
        <taxon>Bacilli</taxon>
        <taxon>Bacillales</taxon>
        <taxon>Paenibacillaceae</taxon>
        <taxon>Paenibacillus</taxon>
    </lineage>
</organism>
<keyword evidence="7 10" id="KW-0732">Signal</keyword>
<feature type="region of interest" description="Disordered" evidence="9">
    <location>
        <begin position="35"/>
        <end position="54"/>
    </location>
</feature>